<evidence type="ECO:0000256" key="5">
    <source>
        <dbReference type="ARBA" id="ARBA00022842"/>
    </source>
</evidence>
<dbReference type="SUPFAM" id="SSF48576">
    <property type="entry name" value="Terpenoid synthases"/>
    <property type="match status" value="1"/>
</dbReference>
<dbReference type="Proteomes" id="UP000886881">
    <property type="component" value="Unassembled WGS sequence"/>
</dbReference>
<evidence type="ECO:0000256" key="6">
    <source>
        <dbReference type="RuleBase" id="RU004466"/>
    </source>
</evidence>
<dbReference type="InterPro" id="IPR008949">
    <property type="entry name" value="Isoprenoid_synthase_dom_sf"/>
</dbReference>
<gene>
    <name evidence="7" type="ORF">IAC35_06680</name>
</gene>
<protein>
    <submittedName>
        <fullName evidence="7">Polyprenyl synthetase family protein</fullName>
    </submittedName>
</protein>
<dbReference type="PANTHER" id="PTHR12001">
    <property type="entry name" value="GERANYLGERANYL PYROPHOSPHATE SYNTHASE"/>
    <property type="match status" value="1"/>
</dbReference>
<proteinExistence type="inferred from homology"/>
<dbReference type="EMBL" id="DVLC01000121">
    <property type="protein sequence ID" value="HIT47525.1"/>
    <property type="molecule type" value="Genomic_DNA"/>
</dbReference>
<comment type="caution">
    <text evidence="7">The sequence shown here is derived from an EMBL/GenBank/DDBJ whole genome shotgun (WGS) entry which is preliminary data.</text>
</comment>
<dbReference type="CDD" id="cd00685">
    <property type="entry name" value="Trans_IPPS_HT"/>
    <property type="match status" value="1"/>
</dbReference>
<sequence>MINESQIDLIVKEMFRDIRFTSEPAGLYDPLRYMIEIGGKRLRPRLCLTTYSFFGDKFGDEILSPAAALEVFHSFTLMHDDIMDRSPLRRGVPTVWTRWNESTAILSGDVMLIDAYKRMARAPQDVHDKVMNLFFKTTVEVCEGQQYDMDFESKDMVSMEEYNRMIGLKTAVLIACSAKTGALIGRASDRLCDALYNYGYQLGMAFQIADDYLDAFGDEKVFGKPIGGDIVNSKKSWLTVRALEKSPDRKSFLEAFALPAESEAQKAAKISAVKQHYVSLGVDRDAKDEILRFTARAMKAVEDSGLTERQLEELDNFAEKLTGRAK</sequence>
<dbReference type="AlphaFoldDB" id="A0A9D1GPZ9"/>
<dbReference type="InterPro" id="IPR033749">
    <property type="entry name" value="Polyprenyl_synt_CS"/>
</dbReference>
<reference evidence="7" key="1">
    <citation type="submission" date="2020-10" db="EMBL/GenBank/DDBJ databases">
        <authorList>
            <person name="Gilroy R."/>
        </authorList>
    </citation>
    <scope>NUCLEOTIDE SEQUENCE</scope>
    <source>
        <strain evidence="7">ChiHecec2B26-709</strain>
    </source>
</reference>
<dbReference type="InterPro" id="IPR000092">
    <property type="entry name" value="Polyprenyl_synt"/>
</dbReference>
<keyword evidence="3 6" id="KW-0808">Transferase</keyword>
<comment type="similarity">
    <text evidence="2 6">Belongs to the FPP/GGPP synthase family.</text>
</comment>
<dbReference type="Gene3D" id="1.10.600.10">
    <property type="entry name" value="Farnesyl Diphosphate Synthase"/>
    <property type="match status" value="1"/>
</dbReference>
<keyword evidence="5" id="KW-0460">Magnesium</keyword>
<accession>A0A9D1GPZ9</accession>
<dbReference type="GO" id="GO:0046872">
    <property type="term" value="F:metal ion binding"/>
    <property type="evidence" value="ECO:0007669"/>
    <property type="project" value="UniProtKB-KW"/>
</dbReference>
<keyword evidence="4" id="KW-0479">Metal-binding</keyword>
<evidence type="ECO:0000256" key="3">
    <source>
        <dbReference type="ARBA" id="ARBA00022679"/>
    </source>
</evidence>
<dbReference type="Pfam" id="PF00348">
    <property type="entry name" value="polyprenyl_synt"/>
    <property type="match status" value="1"/>
</dbReference>
<dbReference type="PROSITE" id="PS00723">
    <property type="entry name" value="POLYPRENYL_SYNTHASE_1"/>
    <property type="match status" value="1"/>
</dbReference>
<evidence type="ECO:0000256" key="4">
    <source>
        <dbReference type="ARBA" id="ARBA00022723"/>
    </source>
</evidence>
<dbReference type="PANTHER" id="PTHR12001:SF85">
    <property type="entry name" value="SHORT CHAIN ISOPRENYL DIPHOSPHATE SYNTHASE"/>
    <property type="match status" value="1"/>
</dbReference>
<dbReference type="SFLD" id="SFLDG01017">
    <property type="entry name" value="Polyprenyl_Transferase_Like"/>
    <property type="match status" value="1"/>
</dbReference>
<dbReference type="GO" id="GO:0008299">
    <property type="term" value="P:isoprenoid biosynthetic process"/>
    <property type="evidence" value="ECO:0007669"/>
    <property type="project" value="InterPro"/>
</dbReference>
<dbReference type="SFLD" id="SFLDS00005">
    <property type="entry name" value="Isoprenoid_Synthase_Type_I"/>
    <property type="match status" value="1"/>
</dbReference>
<dbReference type="PROSITE" id="PS00444">
    <property type="entry name" value="POLYPRENYL_SYNTHASE_2"/>
    <property type="match status" value="1"/>
</dbReference>
<organism evidence="7 8">
    <name type="scientific">Candidatus Cryptobacteroides merdipullorum</name>
    <dbReference type="NCBI Taxonomy" id="2840771"/>
    <lineage>
        <taxon>Bacteria</taxon>
        <taxon>Pseudomonadati</taxon>
        <taxon>Bacteroidota</taxon>
        <taxon>Bacteroidia</taxon>
        <taxon>Bacteroidales</taxon>
        <taxon>Candidatus Cryptobacteroides</taxon>
    </lineage>
</organism>
<evidence type="ECO:0000256" key="1">
    <source>
        <dbReference type="ARBA" id="ARBA00001946"/>
    </source>
</evidence>
<name>A0A9D1GPZ9_9BACT</name>
<dbReference type="GO" id="GO:0004659">
    <property type="term" value="F:prenyltransferase activity"/>
    <property type="evidence" value="ECO:0007669"/>
    <property type="project" value="InterPro"/>
</dbReference>
<evidence type="ECO:0000313" key="8">
    <source>
        <dbReference type="Proteomes" id="UP000886881"/>
    </source>
</evidence>
<comment type="cofactor">
    <cofactor evidence="1">
        <name>Mg(2+)</name>
        <dbReference type="ChEBI" id="CHEBI:18420"/>
    </cofactor>
</comment>
<reference evidence="7" key="2">
    <citation type="journal article" date="2021" name="PeerJ">
        <title>Extensive microbial diversity within the chicken gut microbiome revealed by metagenomics and culture.</title>
        <authorList>
            <person name="Gilroy R."/>
            <person name="Ravi A."/>
            <person name="Getino M."/>
            <person name="Pursley I."/>
            <person name="Horton D.L."/>
            <person name="Alikhan N.F."/>
            <person name="Baker D."/>
            <person name="Gharbi K."/>
            <person name="Hall N."/>
            <person name="Watson M."/>
            <person name="Adriaenssens E.M."/>
            <person name="Foster-Nyarko E."/>
            <person name="Jarju S."/>
            <person name="Secka A."/>
            <person name="Antonio M."/>
            <person name="Oren A."/>
            <person name="Chaudhuri R.R."/>
            <person name="La Ragione R."/>
            <person name="Hildebrand F."/>
            <person name="Pallen M.J."/>
        </authorList>
    </citation>
    <scope>NUCLEOTIDE SEQUENCE</scope>
    <source>
        <strain evidence="7">ChiHecec2B26-709</strain>
    </source>
</reference>
<evidence type="ECO:0000313" key="7">
    <source>
        <dbReference type="EMBL" id="HIT47525.1"/>
    </source>
</evidence>
<evidence type="ECO:0000256" key="2">
    <source>
        <dbReference type="ARBA" id="ARBA00006706"/>
    </source>
</evidence>